<accession>A0A5S9F6U7</accession>
<keyword evidence="3" id="KW-1185">Reference proteome</keyword>
<keyword evidence="1" id="KW-1133">Transmembrane helix</keyword>
<dbReference type="Pfam" id="PF17957">
    <property type="entry name" value="Big_7"/>
    <property type="match status" value="1"/>
</dbReference>
<organism evidence="2 3">
    <name type="scientific">Uabimicrobium amorphum</name>
    <dbReference type="NCBI Taxonomy" id="2596890"/>
    <lineage>
        <taxon>Bacteria</taxon>
        <taxon>Pseudomonadati</taxon>
        <taxon>Planctomycetota</taxon>
        <taxon>Candidatus Uabimicrobiia</taxon>
        <taxon>Candidatus Uabimicrobiales</taxon>
        <taxon>Candidatus Uabimicrobiaceae</taxon>
        <taxon>Candidatus Uabimicrobium</taxon>
    </lineage>
</organism>
<feature type="transmembrane region" description="Helical" evidence="1">
    <location>
        <begin position="631"/>
        <end position="649"/>
    </location>
</feature>
<sequence length="655" mass="72532">MKHILVLLIVFSVLYAQETPEAQNIVISIEPSAEFVKGTVQLQVSADAESVEFFCDGEKINDAQLQGEKWQCAWDSSQVEDGTHELTAVASKEQQKTTSEALKCDVDNTAPQIIASVEQTSAQEAQLNLEVTDNNQYTVTLAVNGAIQQEYTAPFTWKVQPGETYKLDIEVVDAAQNVSTKQIEFSPQQQDIELEVIQAFPTMSNAEVMCKIKTNAQNVICYLSENPEVRADIQESEGIYEISWTPEDDGLYTLVLFLEAENGKTKEQLFPVRIDTNPPVITVTENESITSSDTVTIRAKVTDVSQIAEVVLFKDEQQIAALENKENAWQWQGQLTAEGVHSFHVVSKDILGNTGKSTVQKFIYDRTAPQVQNIQITPQELQIGIVNISVTYEDSISGISQDVAPRIYLGDNQHTFEVIENKDNGCAAELLITEDFTPGEYSVYIENVQDLAGNTLEKTLLGTIKVSEKSQGVGNWPLLPQNKIPDIALDTQSNVLLIRGAAQQPIVSAEDGVIVAIHSRVNEPGYVIIENLRGKQAWGYYNVHPQKHPVEKRHWALGDAVKKGDTIAQMADGKPLQLKLLTKQDNHWVASADLMTALEPQASEYEKTAVPTATATTEKINFPQKLQTSDWLLIAYLAVFITIIFALVSPKKIKA</sequence>
<keyword evidence="1" id="KW-0812">Transmembrane</keyword>
<proteinExistence type="predicted"/>
<name>A0A5S9F6U7_UABAM</name>
<dbReference type="InterPro" id="IPR013783">
    <property type="entry name" value="Ig-like_fold"/>
</dbReference>
<dbReference type="KEGG" id="uam:UABAM_06688"/>
<gene>
    <name evidence="2" type="ORF">UABAM_06688</name>
</gene>
<evidence type="ECO:0000256" key="1">
    <source>
        <dbReference type="SAM" id="Phobius"/>
    </source>
</evidence>
<evidence type="ECO:0000313" key="2">
    <source>
        <dbReference type="EMBL" id="BBM88267.1"/>
    </source>
</evidence>
<evidence type="ECO:0000313" key="3">
    <source>
        <dbReference type="Proteomes" id="UP000326354"/>
    </source>
</evidence>
<dbReference type="Gene3D" id="2.60.40.10">
    <property type="entry name" value="Immunoglobulins"/>
    <property type="match status" value="2"/>
</dbReference>
<keyword evidence="1" id="KW-0472">Membrane</keyword>
<dbReference type="AlphaFoldDB" id="A0A5S9F6U7"/>
<protein>
    <submittedName>
        <fullName evidence="2">Uncharacterized protein</fullName>
    </submittedName>
</protein>
<dbReference type="EMBL" id="AP019860">
    <property type="protein sequence ID" value="BBM88267.1"/>
    <property type="molecule type" value="Genomic_DNA"/>
</dbReference>
<reference evidence="2 3" key="1">
    <citation type="submission" date="2019-08" db="EMBL/GenBank/DDBJ databases">
        <title>Complete genome sequence of Candidatus Uab amorphum.</title>
        <authorList>
            <person name="Shiratori T."/>
            <person name="Suzuki S."/>
            <person name="Kakizawa Y."/>
            <person name="Ishida K."/>
        </authorList>
    </citation>
    <scope>NUCLEOTIDE SEQUENCE [LARGE SCALE GENOMIC DNA]</scope>
    <source>
        <strain evidence="2 3">SRT547</strain>
    </source>
</reference>
<dbReference type="Proteomes" id="UP000326354">
    <property type="component" value="Chromosome"/>
</dbReference>
<dbReference type="RefSeq" id="WP_152021885.1">
    <property type="nucleotide sequence ID" value="NZ_AP019860.1"/>
</dbReference>